<dbReference type="GO" id="GO:0004803">
    <property type="term" value="F:transposase activity"/>
    <property type="evidence" value="ECO:0007669"/>
    <property type="project" value="InterPro"/>
</dbReference>
<proteinExistence type="predicted"/>
<evidence type="ECO:0008006" key="3">
    <source>
        <dbReference type="Google" id="ProtNLM"/>
    </source>
</evidence>
<dbReference type="InterPro" id="IPR010921">
    <property type="entry name" value="Trp_repressor/repl_initiator"/>
</dbReference>
<dbReference type="EMBL" id="AP019368">
    <property type="protein sequence ID" value="BBH52068.1"/>
    <property type="molecule type" value="Genomic_DNA"/>
</dbReference>
<sequence length="48" mass="5606">MQRKSFSAEFKSKGALEAIKEQTTINEIAIKYQVFPNQVCTWKKELLE</sequence>
<accession>A0A4P2VI56</accession>
<evidence type="ECO:0000313" key="2">
    <source>
        <dbReference type="Proteomes" id="UP000291236"/>
    </source>
</evidence>
<gene>
    <name evidence="1" type="ORF">JCM31447_05050</name>
</gene>
<dbReference type="InterPro" id="IPR002514">
    <property type="entry name" value="Transposase_8"/>
</dbReference>
<evidence type="ECO:0000313" key="1">
    <source>
        <dbReference type="EMBL" id="BBH52068.1"/>
    </source>
</evidence>
<reference evidence="1 2" key="1">
    <citation type="submission" date="2018-12" db="EMBL/GenBank/DDBJ databases">
        <title>Rubrispira sanarue gen. nov., sp., nov., a member of the order Silvanigrellales, isolated from a brackish lake in Hamamatsu Japan.</title>
        <authorList>
            <person name="Maejima Y."/>
            <person name="Iino T."/>
            <person name="Muraguchi Y."/>
            <person name="Fukuda K."/>
            <person name="Nojiri H."/>
            <person name="Ohkuma M."/>
            <person name="Moriuchi R."/>
            <person name="Dohra H."/>
            <person name="Kimbara K."/>
            <person name="Shintani M."/>
        </authorList>
    </citation>
    <scope>NUCLEOTIDE SEQUENCE [LARGE SCALE GENOMIC DNA]</scope>
    <source>
        <strain evidence="1 2">RF1110005</strain>
    </source>
</reference>
<dbReference type="SUPFAM" id="SSF48295">
    <property type="entry name" value="TrpR-like"/>
    <property type="match status" value="1"/>
</dbReference>
<dbReference type="GO" id="GO:0043565">
    <property type="term" value="F:sequence-specific DNA binding"/>
    <property type="evidence" value="ECO:0007669"/>
    <property type="project" value="InterPro"/>
</dbReference>
<name>A0A4P2VI56_FLUSA</name>
<dbReference type="Proteomes" id="UP000291236">
    <property type="component" value="Chromosome"/>
</dbReference>
<protein>
    <recommendedName>
        <fullName evidence="3">Transposase</fullName>
    </recommendedName>
</protein>
<dbReference type="KEGG" id="sbf:JCM31447_05050"/>
<dbReference type="RefSeq" id="WP_172603735.1">
    <property type="nucleotide sequence ID" value="NZ_AP019368.1"/>
</dbReference>
<organism evidence="1 2">
    <name type="scientific">Fluviispira sanaruensis</name>
    <dbReference type="NCBI Taxonomy" id="2493639"/>
    <lineage>
        <taxon>Bacteria</taxon>
        <taxon>Pseudomonadati</taxon>
        <taxon>Bdellovibrionota</taxon>
        <taxon>Oligoflexia</taxon>
        <taxon>Silvanigrellales</taxon>
        <taxon>Silvanigrellaceae</taxon>
        <taxon>Fluviispira</taxon>
    </lineage>
</organism>
<dbReference type="Pfam" id="PF01527">
    <property type="entry name" value="HTH_Tnp_1"/>
    <property type="match status" value="1"/>
</dbReference>
<keyword evidence="2" id="KW-1185">Reference proteome</keyword>
<dbReference type="GO" id="GO:0006313">
    <property type="term" value="P:DNA transposition"/>
    <property type="evidence" value="ECO:0007669"/>
    <property type="project" value="InterPro"/>
</dbReference>
<dbReference type="AlphaFoldDB" id="A0A4P2VI56"/>